<dbReference type="RefSeq" id="WP_127786019.1">
    <property type="nucleotide sequence ID" value="NZ_SACL01000001.1"/>
</dbReference>
<dbReference type="InterPro" id="IPR037171">
    <property type="entry name" value="NagB/RpiA_transferase-like"/>
</dbReference>
<dbReference type="AlphaFoldDB" id="A0A437MNK2"/>
<dbReference type="EMBL" id="SACL01000001">
    <property type="protein sequence ID" value="RVT99223.1"/>
    <property type="molecule type" value="Genomic_DNA"/>
</dbReference>
<name>A0A437MNK2_9PROT</name>
<feature type="domain" description="LUD" evidence="1">
    <location>
        <begin position="115"/>
        <end position="225"/>
    </location>
</feature>
<comment type="caution">
    <text evidence="2">The sequence shown here is derived from an EMBL/GenBank/DDBJ whole genome shotgun (WGS) entry which is preliminary data.</text>
</comment>
<dbReference type="Gene3D" id="3.40.50.10420">
    <property type="entry name" value="NagB/RpiA/CoA transferase-like"/>
    <property type="match status" value="1"/>
</dbReference>
<proteinExistence type="predicted"/>
<dbReference type="Proteomes" id="UP000282957">
    <property type="component" value="Unassembled WGS sequence"/>
</dbReference>
<evidence type="ECO:0000313" key="2">
    <source>
        <dbReference type="EMBL" id="RVT99223.1"/>
    </source>
</evidence>
<dbReference type="SUPFAM" id="SSF100950">
    <property type="entry name" value="NagB/RpiA/CoA transferase-like"/>
    <property type="match status" value="1"/>
</dbReference>
<sequence>MSRDTILNSIRRGLKRGPLPADQKAMLDSRLMAHPTHIIPARSRLPRPQQVALFIANLEKEFATAARVPDADSVPAAVADYLAAQNLPARFAMAPHPMLAAMPWDRFPMLSFEARRGQGSDQASLQHGFAGIAETGTLMLPSAPERPTSLNLLPDAAMVVLRASDIVGAYEEAWAKLRATNQDALTGGFMPRNVMLVTGPSRSADIEQTLELGAHGPRNLHVIIVDDDPAAIPDALA</sequence>
<organism evidence="2 3">
    <name type="scientific">Rhodovarius crocodyli</name>
    <dbReference type="NCBI Taxonomy" id="1979269"/>
    <lineage>
        <taxon>Bacteria</taxon>
        <taxon>Pseudomonadati</taxon>
        <taxon>Pseudomonadota</taxon>
        <taxon>Alphaproteobacteria</taxon>
        <taxon>Acetobacterales</taxon>
        <taxon>Roseomonadaceae</taxon>
        <taxon>Rhodovarius</taxon>
    </lineage>
</organism>
<evidence type="ECO:0000259" key="1">
    <source>
        <dbReference type="Pfam" id="PF02589"/>
    </source>
</evidence>
<dbReference type="OrthoDB" id="9794157at2"/>
<dbReference type="InterPro" id="IPR024185">
    <property type="entry name" value="FTHF_cligase-like_sf"/>
</dbReference>
<evidence type="ECO:0000313" key="3">
    <source>
        <dbReference type="Proteomes" id="UP000282957"/>
    </source>
</evidence>
<dbReference type="PANTHER" id="PTHR43682:SF1">
    <property type="entry name" value="LACTATE UTILIZATION PROTEIN C"/>
    <property type="match status" value="1"/>
</dbReference>
<reference evidence="2 3" key="1">
    <citation type="submission" date="2019-01" db="EMBL/GenBank/DDBJ databases">
        <authorList>
            <person name="Chen W.-M."/>
        </authorList>
    </citation>
    <scope>NUCLEOTIDE SEQUENCE [LARGE SCALE GENOMIC DNA]</scope>
    <source>
        <strain evidence="2 3">CCP-6</strain>
    </source>
</reference>
<dbReference type="PANTHER" id="PTHR43682">
    <property type="entry name" value="LACTATE UTILIZATION PROTEIN C"/>
    <property type="match status" value="1"/>
</dbReference>
<accession>A0A437MNK2</accession>
<protein>
    <submittedName>
        <fullName evidence="2">Lactate utilization protein C</fullName>
    </submittedName>
</protein>
<dbReference type="InterPro" id="IPR003741">
    <property type="entry name" value="LUD_dom"/>
</dbReference>
<keyword evidence="3" id="KW-1185">Reference proteome</keyword>
<dbReference type="Pfam" id="PF02589">
    <property type="entry name" value="LUD_dom"/>
    <property type="match status" value="1"/>
</dbReference>
<gene>
    <name evidence="2" type="ORF">EOD42_03745</name>
</gene>